<dbReference type="PROSITE" id="PS51401">
    <property type="entry name" value="CHORD"/>
    <property type="match status" value="2"/>
</dbReference>
<dbReference type="InterPro" id="IPR008978">
    <property type="entry name" value="HSP20-like_chaperone"/>
</dbReference>
<dbReference type="Pfam" id="PF04968">
    <property type="entry name" value="CHORD"/>
    <property type="match status" value="2"/>
</dbReference>
<evidence type="ECO:0000256" key="2">
    <source>
        <dbReference type="ARBA" id="ARBA00022737"/>
    </source>
</evidence>
<dbReference type="PROSITE" id="PS51203">
    <property type="entry name" value="CS"/>
    <property type="match status" value="1"/>
</dbReference>
<dbReference type="EMBL" id="LUCH01004604">
    <property type="protein sequence ID" value="KAF5398827.1"/>
    <property type="molecule type" value="Genomic_DNA"/>
</dbReference>
<comment type="caution">
    <text evidence="7">The sequence shown here is derived from an EMBL/GenBank/DDBJ whole genome shotgun (WGS) entry which is preliminary data.</text>
</comment>
<evidence type="ECO:0000313" key="7">
    <source>
        <dbReference type="EMBL" id="KAF5398827.1"/>
    </source>
</evidence>
<keyword evidence="2" id="KW-0677">Repeat</keyword>
<evidence type="ECO:0000256" key="1">
    <source>
        <dbReference type="ARBA" id="ARBA00022723"/>
    </source>
</evidence>
<dbReference type="Pfam" id="PF04969">
    <property type="entry name" value="CS"/>
    <property type="match status" value="1"/>
</dbReference>
<dbReference type="InterPro" id="IPR007052">
    <property type="entry name" value="CS_dom"/>
</dbReference>
<dbReference type="AlphaFoldDB" id="A0A8J4WVR7"/>
<proteinExistence type="predicted"/>
<evidence type="ECO:0000256" key="4">
    <source>
        <dbReference type="SAM" id="MobiDB-lite"/>
    </source>
</evidence>
<keyword evidence="3" id="KW-0862">Zinc</keyword>
<name>A0A8J4WVR7_9TREM</name>
<dbReference type="OrthoDB" id="10261079at2759"/>
<dbReference type="PANTHER" id="PTHR46983">
    <property type="entry name" value="CYSTEINE AND HISTIDINE-RICH DOMAIN-CONTAINING PROTEIN 1"/>
    <property type="match status" value="1"/>
</dbReference>
<keyword evidence="1" id="KW-0479">Metal-binding</keyword>
<evidence type="ECO:0000256" key="3">
    <source>
        <dbReference type="ARBA" id="ARBA00022833"/>
    </source>
</evidence>
<keyword evidence="8" id="KW-1185">Reference proteome</keyword>
<feature type="domain" description="CS" evidence="5">
    <location>
        <begin position="250"/>
        <end position="341"/>
    </location>
</feature>
<feature type="domain" description="CHORD" evidence="6">
    <location>
        <begin position="172"/>
        <end position="231"/>
    </location>
</feature>
<accession>A0A8J4WVR7</accession>
<dbReference type="InterPro" id="IPR007051">
    <property type="entry name" value="CHORD_dom"/>
</dbReference>
<dbReference type="Proteomes" id="UP000748531">
    <property type="component" value="Unassembled WGS sequence"/>
</dbReference>
<dbReference type="Gene3D" id="4.10.1130.20">
    <property type="match status" value="2"/>
</dbReference>
<reference evidence="7" key="1">
    <citation type="submission" date="2019-05" db="EMBL/GenBank/DDBJ databases">
        <title>Annotation for the trematode Paragonimus heterotremus.</title>
        <authorList>
            <person name="Choi Y.-J."/>
        </authorList>
    </citation>
    <scope>NUCLEOTIDE SEQUENCE</scope>
    <source>
        <strain evidence="7">LC</strain>
    </source>
</reference>
<evidence type="ECO:0000259" key="6">
    <source>
        <dbReference type="PROSITE" id="PS51401"/>
    </source>
</evidence>
<gene>
    <name evidence="7" type="ORF">PHET_05776</name>
</gene>
<feature type="domain" description="CHORD" evidence="6">
    <location>
        <begin position="7"/>
        <end position="77"/>
    </location>
</feature>
<dbReference type="GO" id="GO:0046872">
    <property type="term" value="F:metal ion binding"/>
    <property type="evidence" value="ECO:0007669"/>
    <property type="project" value="UniProtKB-KW"/>
</dbReference>
<evidence type="ECO:0000313" key="8">
    <source>
        <dbReference type="Proteomes" id="UP000748531"/>
    </source>
</evidence>
<protein>
    <submittedName>
        <fullName evidence="7">Cysteine and histidine-rich domain-containing protein 1</fullName>
    </submittedName>
</protein>
<feature type="compositionally biased region" description="Pro residues" evidence="4">
    <location>
        <begin position="98"/>
        <end position="112"/>
    </location>
</feature>
<dbReference type="InterPro" id="IPR039790">
    <property type="entry name" value="CHRD1"/>
</dbReference>
<sequence length="357" mass="38944">MPELLQCYNTGCGQKYDPELNNAGTCIVGIIVFPDSCQYHSGEPIFHDAKKKWSCCQKYSTSFSEFLSIRGCTKGRHSNVRRAEPEKPKVCESNDLPTAPPPPVSTPVPPPVTASQPRPNATEPMLKLNVEITPSLKNMLDKMSVEKNTGDTGGNVANKDGEAALISPGTSCKNSGCKATYSGTAADSELCLYHPGIPIFHEGMKFWTCCNRKTSEFEAFMDQMGCATGRHNWTEKAARATNLAVSIASQSACRHDWFQLPGQVTLTIYAKAVRPDSAQITANQVRLSVSFEFGPNQPERYDKTFELFGIIDPAGCTVKLMGTKVEILLKKAEAMSWPRLEHTTPPASAPTGDELTS</sequence>
<dbReference type="PANTHER" id="PTHR46983:SF3">
    <property type="entry name" value="CHPADIPLOID STATE MAINTENANCE PROTEIN CHPA"/>
    <property type="match status" value="1"/>
</dbReference>
<dbReference type="SUPFAM" id="SSF49764">
    <property type="entry name" value="HSP20-like chaperones"/>
    <property type="match status" value="1"/>
</dbReference>
<dbReference type="Gene3D" id="2.60.40.790">
    <property type="match status" value="1"/>
</dbReference>
<organism evidence="7 8">
    <name type="scientific">Paragonimus heterotremus</name>
    <dbReference type="NCBI Taxonomy" id="100268"/>
    <lineage>
        <taxon>Eukaryota</taxon>
        <taxon>Metazoa</taxon>
        <taxon>Spiralia</taxon>
        <taxon>Lophotrochozoa</taxon>
        <taxon>Platyhelminthes</taxon>
        <taxon>Trematoda</taxon>
        <taxon>Digenea</taxon>
        <taxon>Plagiorchiida</taxon>
        <taxon>Troglotremata</taxon>
        <taxon>Troglotrematidae</taxon>
        <taxon>Paragonimus</taxon>
    </lineage>
</organism>
<feature type="region of interest" description="Disordered" evidence="4">
    <location>
        <begin position="75"/>
        <end position="121"/>
    </location>
</feature>
<feature type="compositionally biased region" description="Basic and acidic residues" evidence="4">
    <location>
        <begin position="81"/>
        <end position="92"/>
    </location>
</feature>
<evidence type="ECO:0000259" key="5">
    <source>
        <dbReference type="PROSITE" id="PS51203"/>
    </source>
</evidence>